<proteinExistence type="predicted"/>
<reference evidence="1" key="1">
    <citation type="submission" date="2016-10" db="EMBL/GenBank/DDBJ databases">
        <title>Sequence of Gallionella enrichment culture.</title>
        <authorList>
            <person name="Poehlein A."/>
            <person name="Muehling M."/>
            <person name="Daniel R."/>
        </authorList>
    </citation>
    <scope>NUCLEOTIDE SEQUENCE</scope>
</reference>
<evidence type="ECO:0000313" key="1">
    <source>
        <dbReference type="EMBL" id="OIQ71495.1"/>
    </source>
</evidence>
<dbReference type="EMBL" id="MLJW01003700">
    <property type="protein sequence ID" value="OIQ71495.1"/>
    <property type="molecule type" value="Genomic_DNA"/>
</dbReference>
<organism evidence="1">
    <name type="scientific">mine drainage metagenome</name>
    <dbReference type="NCBI Taxonomy" id="410659"/>
    <lineage>
        <taxon>unclassified sequences</taxon>
        <taxon>metagenomes</taxon>
        <taxon>ecological metagenomes</taxon>
    </lineage>
</organism>
<accession>A0A1J5PUR3</accession>
<dbReference type="AlphaFoldDB" id="A0A1J5PUR3"/>
<gene>
    <name evidence="1" type="ORF">GALL_468900</name>
</gene>
<sequence length="82" mass="9546">MPDLTELSKKNNGVFPFMRVYQTIDGTQNVMAHGTQLMPVWGPRYKVEVGRSFYDDFRADPEAFVRARILALTEYVYRLQAK</sequence>
<name>A0A1J5PUR3_9ZZZZ</name>
<comment type="caution">
    <text evidence="1">The sequence shown here is derived from an EMBL/GenBank/DDBJ whole genome shotgun (WGS) entry which is preliminary data.</text>
</comment>
<protein>
    <submittedName>
        <fullName evidence="1">Uncharacterized protein</fullName>
    </submittedName>
</protein>